<name>A0AAW9S0S3_9BACT</name>
<dbReference type="RefSeq" id="WP_346823549.1">
    <property type="nucleotide sequence ID" value="NZ_JBDKWZ010000016.1"/>
</dbReference>
<evidence type="ECO:0008006" key="3">
    <source>
        <dbReference type="Google" id="ProtNLM"/>
    </source>
</evidence>
<dbReference type="Gene3D" id="3.40.30.10">
    <property type="entry name" value="Glutaredoxin"/>
    <property type="match status" value="1"/>
</dbReference>
<reference evidence="1 2" key="1">
    <citation type="submission" date="2024-04" db="EMBL/GenBank/DDBJ databases">
        <title>Novel genus in family Flammeovirgaceae.</title>
        <authorList>
            <person name="Nguyen T.H."/>
            <person name="Vuong T.Q."/>
            <person name="Le H."/>
            <person name="Kim S.-G."/>
        </authorList>
    </citation>
    <scope>NUCLEOTIDE SEQUENCE [LARGE SCALE GENOMIC DNA]</scope>
    <source>
        <strain evidence="1 2">JCM 23209</strain>
    </source>
</reference>
<organism evidence="1 2">
    <name type="scientific">Rapidithrix thailandica</name>
    <dbReference type="NCBI Taxonomy" id="413964"/>
    <lineage>
        <taxon>Bacteria</taxon>
        <taxon>Pseudomonadati</taxon>
        <taxon>Bacteroidota</taxon>
        <taxon>Cytophagia</taxon>
        <taxon>Cytophagales</taxon>
        <taxon>Flammeovirgaceae</taxon>
        <taxon>Rapidithrix</taxon>
    </lineage>
</organism>
<dbReference type="EMBL" id="JBDKWZ010000016">
    <property type="protein sequence ID" value="MEN7550767.1"/>
    <property type="molecule type" value="Genomic_DNA"/>
</dbReference>
<sequence length="66" mass="7376">MHTRYQEGVFEEEKSFLETYKVSSFPSYIFIDQEGKLVTLNASRPSSGEVPAAIEKLLKGVPPEGI</sequence>
<dbReference type="SUPFAM" id="SSF52833">
    <property type="entry name" value="Thioredoxin-like"/>
    <property type="match status" value="1"/>
</dbReference>
<dbReference type="InterPro" id="IPR036249">
    <property type="entry name" value="Thioredoxin-like_sf"/>
</dbReference>
<keyword evidence="2" id="KW-1185">Reference proteome</keyword>
<protein>
    <recommendedName>
        <fullName evidence="3">TlpA family protein disulfide reductase</fullName>
    </recommendedName>
</protein>
<gene>
    <name evidence="1" type="ORF">AAG747_22795</name>
</gene>
<accession>A0AAW9S0S3</accession>
<proteinExistence type="predicted"/>
<evidence type="ECO:0000313" key="2">
    <source>
        <dbReference type="Proteomes" id="UP001403385"/>
    </source>
</evidence>
<dbReference type="AlphaFoldDB" id="A0AAW9S0S3"/>
<dbReference type="Proteomes" id="UP001403385">
    <property type="component" value="Unassembled WGS sequence"/>
</dbReference>
<comment type="caution">
    <text evidence="1">The sequence shown here is derived from an EMBL/GenBank/DDBJ whole genome shotgun (WGS) entry which is preliminary data.</text>
</comment>
<evidence type="ECO:0000313" key="1">
    <source>
        <dbReference type="EMBL" id="MEN7550767.1"/>
    </source>
</evidence>